<dbReference type="EMBL" id="JANJQO010000415">
    <property type="protein sequence ID" value="KAJ2978023.1"/>
    <property type="molecule type" value="Genomic_DNA"/>
</dbReference>
<evidence type="ECO:0000313" key="1">
    <source>
        <dbReference type="EMBL" id="KAJ2978023.1"/>
    </source>
</evidence>
<evidence type="ECO:0000313" key="2">
    <source>
        <dbReference type="Proteomes" id="UP001143910"/>
    </source>
</evidence>
<sequence length="303" mass="33474">MMSIAIAGGTGPVGKTIVDALLASGQFVVHVLSRQDQSSSGKLHNLRVDYDDPVYTSKALEAAGVNTVICAIGVATPSTNQAQKNLIRACALASTVTRFVISSFDMLHRKEDVGISPLARYTFEAIDELEKTDLEYTRIANGWFLDYYGMPHWKTYLHPWINVLNMEKKWAVIPGDGSAKVNLITTQDMARFVARLMELQHWSPNLLSLRSASKLTGTGVKFQVAYDSVDRLRGGNISFFSEFPPLDFLDDAEAFYATVHYLASIGRFLVPTEEILDTKFPEIRPTTAAEVMEKSWGKSAALG</sequence>
<comment type="caution">
    <text evidence="1">The sequence shown here is derived from an EMBL/GenBank/DDBJ whole genome shotgun (WGS) entry which is preliminary data.</text>
</comment>
<dbReference type="Proteomes" id="UP001143910">
    <property type="component" value="Unassembled WGS sequence"/>
</dbReference>
<reference evidence="1" key="1">
    <citation type="submission" date="2022-08" db="EMBL/GenBank/DDBJ databases">
        <title>Genome Sequence of Lecanicillium fungicola.</title>
        <authorList>
            <person name="Buettner E."/>
        </authorList>
    </citation>
    <scope>NUCLEOTIDE SEQUENCE</scope>
    <source>
        <strain evidence="1">Babe33</strain>
    </source>
</reference>
<organism evidence="1 2">
    <name type="scientific">Zarea fungicola</name>
    <dbReference type="NCBI Taxonomy" id="93591"/>
    <lineage>
        <taxon>Eukaryota</taxon>
        <taxon>Fungi</taxon>
        <taxon>Dikarya</taxon>
        <taxon>Ascomycota</taxon>
        <taxon>Pezizomycotina</taxon>
        <taxon>Sordariomycetes</taxon>
        <taxon>Hypocreomycetidae</taxon>
        <taxon>Hypocreales</taxon>
        <taxon>Cordycipitaceae</taxon>
        <taxon>Zarea</taxon>
    </lineage>
</organism>
<proteinExistence type="predicted"/>
<accession>A0ACC1NGT9</accession>
<name>A0ACC1NGT9_9HYPO</name>
<gene>
    <name evidence="1" type="ORF">NQ176_g4048</name>
</gene>
<protein>
    <submittedName>
        <fullName evidence="1">Uncharacterized protein</fullName>
    </submittedName>
</protein>
<keyword evidence="2" id="KW-1185">Reference proteome</keyword>